<name>A0A370N203_9BURK</name>
<keyword evidence="24" id="KW-1185">Reference proteome</keyword>
<dbReference type="PANTHER" id="PTHR45339">
    <property type="entry name" value="HYBRID SIGNAL TRANSDUCTION HISTIDINE KINASE J"/>
    <property type="match status" value="1"/>
</dbReference>
<dbReference type="PROSITE" id="PS50112">
    <property type="entry name" value="PAS"/>
    <property type="match status" value="1"/>
</dbReference>
<evidence type="ECO:0000256" key="13">
    <source>
        <dbReference type="ARBA" id="ARBA00023306"/>
    </source>
</evidence>
<feature type="domain" description="Response regulatory" evidence="19">
    <location>
        <begin position="726"/>
        <end position="842"/>
    </location>
</feature>
<comment type="function">
    <text evidence="14">Member of the two-component regulatory system BvgS/BvgA. Phosphorylates BvgA via a four-step phosphorelay in response to environmental signals.</text>
</comment>
<dbReference type="SUPFAM" id="SSF55874">
    <property type="entry name" value="ATPase domain of HSP90 chaperone/DNA topoisomerase II/histidine kinase"/>
    <property type="match status" value="1"/>
</dbReference>
<feature type="domain" description="HAMP" evidence="22">
    <location>
        <begin position="225"/>
        <end position="277"/>
    </location>
</feature>
<dbReference type="Pfam" id="PF00072">
    <property type="entry name" value="Response_reg"/>
    <property type="match status" value="1"/>
</dbReference>
<dbReference type="SMART" id="SM00091">
    <property type="entry name" value="PAS"/>
    <property type="match status" value="1"/>
</dbReference>
<keyword evidence="12" id="KW-0472">Membrane</keyword>
<dbReference type="SMART" id="SM00448">
    <property type="entry name" value="REC"/>
    <property type="match status" value="1"/>
</dbReference>
<feature type="domain" description="PAS" evidence="20">
    <location>
        <begin position="324"/>
        <end position="395"/>
    </location>
</feature>
<evidence type="ECO:0000259" key="22">
    <source>
        <dbReference type="PROSITE" id="PS50885"/>
    </source>
</evidence>
<dbReference type="InterPro" id="IPR003594">
    <property type="entry name" value="HATPase_dom"/>
</dbReference>
<dbReference type="SMART" id="SM00387">
    <property type="entry name" value="HATPase_c"/>
    <property type="match status" value="1"/>
</dbReference>
<dbReference type="CDD" id="cd17546">
    <property type="entry name" value="REC_hyHK_CKI1_RcsC-like"/>
    <property type="match status" value="1"/>
</dbReference>
<dbReference type="GO" id="GO:0016020">
    <property type="term" value="C:membrane"/>
    <property type="evidence" value="ECO:0007669"/>
    <property type="project" value="UniProtKB-SubCell"/>
</dbReference>
<evidence type="ECO:0000256" key="16">
    <source>
        <dbReference type="PROSITE-ProRule" id="PRU00169"/>
    </source>
</evidence>
<dbReference type="Pfam" id="PF00512">
    <property type="entry name" value="HisKA"/>
    <property type="match status" value="1"/>
</dbReference>
<keyword evidence="7" id="KW-0547">Nucleotide-binding</keyword>
<dbReference type="InterPro" id="IPR035965">
    <property type="entry name" value="PAS-like_dom_sf"/>
</dbReference>
<evidence type="ECO:0000256" key="12">
    <source>
        <dbReference type="ARBA" id="ARBA00023136"/>
    </source>
</evidence>
<organism evidence="23 24">
    <name type="scientific">Paraburkholderia lacunae</name>
    <dbReference type="NCBI Taxonomy" id="2211104"/>
    <lineage>
        <taxon>Bacteria</taxon>
        <taxon>Pseudomonadati</taxon>
        <taxon>Pseudomonadota</taxon>
        <taxon>Betaproteobacteria</taxon>
        <taxon>Burkholderiales</taxon>
        <taxon>Burkholderiaceae</taxon>
        <taxon>Paraburkholderia</taxon>
    </lineage>
</organism>
<dbReference type="GO" id="GO:0000155">
    <property type="term" value="F:phosphorelay sensor kinase activity"/>
    <property type="evidence" value="ECO:0007669"/>
    <property type="project" value="InterPro"/>
</dbReference>
<gene>
    <name evidence="23" type="ORF">DLM46_27160</name>
</gene>
<keyword evidence="17" id="KW-0175">Coiled coil</keyword>
<dbReference type="NCBIfam" id="TIGR00229">
    <property type="entry name" value="sensory_box"/>
    <property type="match status" value="1"/>
</dbReference>
<evidence type="ECO:0000256" key="9">
    <source>
        <dbReference type="ARBA" id="ARBA00022840"/>
    </source>
</evidence>
<dbReference type="PROSITE" id="PS50110">
    <property type="entry name" value="RESPONSE_REGULATORY"/>
    <property type="match status" value="1"/>
</dbReference>
<evidence type="ECO:0000256" key="7">
    <source>
        <dbReference type="ARBA" id="ARBA00022741"/>
    </source>
</evidence>
<dbReference type="SMART" id="SM00388">
    <property type="entry name" value="HisKA"/>
    <property type="match status" value="1"/>
</dbReference>
<dbReference type="RefSeq" id="WP_115105534.1">
    <property type="nucleotide sequence ID" value="NZ_QHKS01000021.1"/>
</dbReference>
<comment type="caution">
    <text evidence="23">The sequence shown here is derived from an EMBL/GenBank/DDBJ whole genome shotgun (WGS) entry which is preliminary data.</text>
</comment>
<evidence type="ECO:0000259" key="18">
    <source>
        <dbReference type="PROSITE" id="PS50109"/>
    </source>
</evidence>
<dbReference type="InterPro" id="IPR001789">
    <property type="entry name" value="Sig_transdc_resp-reg_receiver"/>
</dbReference>
<reference evidence="24" key="1">
    <citation type="submission" date="2018-05" db="EMBL/GenBank/DDBJ databases">
        <authorList>
            <person name="Feng T."/>
        </authorList>
    </citation>
    <scope>NUCLEOTIDE SEQUENCE [LARGE SCALE GENOMIC DNA]</scope>
    <source>
        <strain evidence="24">S27</strain>
    </source>
</reference>
<comment type="catalytic activity">
    <reaction evidence="1">
        <text>ATP + protein L-histidine = ADP + protein N-phospho-L-histidine.</text>
        <dbReference type="EC" id="2.7.13.3"/>
    </reaction>
</comment>
<dbReference type="InterPro" id="IPR013656">
    <property type="entry name" value="PAS_4"/>
</dbReference>
<dbReference type="CDD" id="cd00130">
    <property type="entry name" value="PAS"/>
    <property type="match status" value="1"/>
</dbReference>
<keyword evidence="4 16" id="KW-0597">Phosphoprotein</keyword>
<dbReference type="PANTHER" id="PTHR45339:SF1">
    <property type="entry name" value="HYBRID SIGNAL TRANSDUCTION HISTIDINE KINASE J"/>
    <property type="match status" value="1"/>
</dbReference>
<dbReference type="InterPro" id="IPR011006">
    <property type="entry name" value="CheY-like_superfamily"/>
</dbReference>
<feature type="modified residue" description="4-aspartylphosphate" evidence="16">
    <location>
        <position position="775"/>
    </location>
</feature>
<dbReference type="GO" id="GO:0005524">
    <property type="term" value="F:ATP binding"/>
    <property type="evidence" value="ECO:0007669"/>
    <property type="project" value="UniProtKB-KW"/>
</dbReference>
<dbReference type="Pfam" id="PF08448">
    <property type="entry name" value="PAS_4"/>
    <property type="match status" value="1"/>
</dbReference>
<dbReference type="InterPro" id="IPR036890">
    <property type="entry name" value="HATPase_C_sf"/>
</dbReference>
<dbReference type="SUPFAM" id="SSF47384">
    <property type="entry name" value="Homodimeric domain of signal transducing histidine kinase"/>
    <property type="match status" value="1"/>
</dbReference>
<dbReference type="Gene3D" id="1.10.287.130">
    <property type="match status" value="1"/>
</dbReference>
<dbReference type="InterPro" id="IPR005467">
    <property type="entry name" value="His_kinase_dom"/>
</dbReference>
<dbReference type="InterPro" id="IPR000014">
    <property type="entry name" value="PAS"/>
</dbReference>
<evidence type="ECO:0000256" key="8">
    <source>
        <dbReference type="ARBA" id="ARBA00022777"/>
    </source>
</evidence>
<evidence type="ECO:0000256" key="6">
    <source>
        <dbReference type="ARBA" id="ARBA00022729"/>
    </source>
</evidence>
<accession>A0A370N203</accession>
<dbReference type="InterPro" id="IPR000700">
    <property type="entry name" value="PAS-assoc_C"/>
</dbReference>
<dbReference type="Pfam" id="PF02518">
    <property type="entry name" value="HATPase_c"/>
    <property type="match status" value="1"/>
</dbReference>
<evidence type="ECO:0000256" key="5">
    <source>
        <dbReference type="ARBA" id="ARBA00022679"/>
    </source>
</evidence>
<evidence type="ECO:0000256" key="17">
    <source>
        <dbReference type="SAM" id="Coils"/>
    </source>
</evidence>
<evidence type="ECO:0000313" key="24">
    <source>
        <dbReference type="Proteomes" id="UP000254875"/>
    </source>
</evidence>
<dbReference type="InterPro" id="IPR004358">
    <property type="entry name" value="Sig_transdc_His_kin-like_C"/>
</dbReference>
<keyword evidence="10" id="KW-0902">Two-component regulatory system</keyword>
<evidence type="ECO:0000256" key="4">
    <source>
        <dbReference type="ARBA" id="ARBA00022553"/>
    </source>
</evidence>
<dbReference type="PROSITE" id="PS50885">
    <property type="entry name" value="HAMP"/>
    <property type="match status" value="1"/>
</dbReference>
<dbReference type="PROSITE" id="PS50113">
    <property type="entry name" value="PAC"/>
    <property type="match status" value="1"/>
</dbReference>
<dbReference type="AlphaFoldDB" id="A0A370N203"/>
<sequence length="943" mass="103759">MKLPLPRSLTAQFTLVVLCLAALVVAVGATTIYSLAGSAHAIRQLAEERLARQEDAQDLAQRTLMIERLALQLSSDDTVESVRETHRHVIEQLESFDRLVDRLASATTSDSLGVDALALHRSSQRFRNTVNIEAQVRETALGAGAAPASAPRPGASLASLDDDLRRQADALAAAARQQSDYFTRDYRKAVQDLAEDLGRTRRWVAGEVAVSLLLTWLIARAFLGRHVVARLRRVSHFLRHGDVDGVQAGVPVHGGDEIADMARAVEQFLEDRRQRRQAEDALKELNAELEARVTQRTAELSTALAGQTAEIVERQHAEEAARASEHFLDSIIENIPDTIFVKDAATLRFVRFNKAGEQLLGYRREELIGKSVHDLFPAQEADFFALKDRDVLESQQLVDVPEEPVHTRHGPRLVHTMKIPIVDVRGEPQFLLGISRDITEQKRAEEELRRYREHLEDMIRERTAELAVAKEHADAANQAKSDFLAHMSHELRTPLNGILGYAQILRRDKSLDQRQVDGITVIQRSGEHLLAIINDILDMAKIEAGRAELNLSDISLDRFIYFIAETIRVKATEKGLAFACEMAPDLPAGVRVDEKRLRQVLLNLLSNAIKFTERGSVRLRVGCLPPARLRFEVQDTGIGIDEARLEAIFLPFEQVSDARHRVGGTGLGLAISRQLVRLMGGEIHVDSRRGAGSAFSFELNVPVVAPQAAVVPPEWTVSGYKGPRKTILVVDDVAANRAVAVDMLGQLGFDAVEAVNGLEALEKAKALRPALVLMDVVMPGMDGLEATRRLREMPEFGDLPIVAVSAGASGSDAAKSLAAGANAFLSKPVDFSGLLSQIAALLNIEWSDEVPQTQAAGAGRTAVRAADPSMGTLIVPPPGEIEALHHLARLGDMPAIVQQATHLTELDERYRPFADHLCRLAKDYQSKAILSFVEQYLERRQVP</sequence>
<dbReference type="CDD" id="cd00082">
    <property type="entry name" value="HisKA"/>
    <property type="match status" value="1"/>
</dbReference>
<dbReference type="FunFam" id="1.10.287.130:FF:000038">
    <property type="entry name" value="Sensory transduction histidine kinase"/>
    <property type="match status" value="1"/>
</dbReference>
<evidence type="ECO:0000256" key="1">
    <source>
        <dbReference type="ARBA" id="ARBA00000085"/>
    </source>
</evidence>
<evidence type="ECO:0000259" key="20">
    <source>
        <dbReference type="PROSITE" id="PS50112"/>
    </source>
</evidence>
<feature type="coiled-coil region" evidence="17">
    <location>
        <begin position="268"/>
        <end position="295"/>
    </location>
</feature>
<dbReference type="InterPro" id="IPR003661">
    <property type="entry name" value="HisK_dim/P_dom"/>
</dbReference>
<dbReference type="Gene3D" id="3.30.450.20">
    <property type="entry name" value="PAS domain"/>
    <property type="match status" value="1"/>
</dbReference>
<keyword evidence="5" id="KW-0808">Transferase</keyword>
<keyword evidence="9" id="KW-0067">ATP-binding</keyword>
<dbReference type="Proteomes" id="UP000254875">
    <property type="component" value="Unassembled WGS sequence"/>
</dbReference>
<dbReference type="InterPro" id="IPR036097">
    <property type="entry name" value="HisK_dim/P_sf"/>
</dbReference>
<evidence type="ECO:0000256" key="3">
    <source>
        <dbReference type="ARBA" id="ARBA00012438"/>
    </source>
</evidence>
<evidence type="ECO:0000256" key="11">
    <source>
        <dbReference type="ARBA" id="ARBA00023026"/>
    </source>
</evidence>
<keyword evidence="13" id="KW-0131">Cell cycle</keyword>
<dbReference type="InterPro" id="IPR003660">
    <property type="entry name" value="HAMP_dom"/>
</dbReference>
<feature type="domain" description="PAC" evidence="21">
    <location>
        <begin position="398"/>
        <end position="450"/>
    </location>
</feature>
<dbReference type="Gene3D" id="3.30.565.10">
    <property type="entry name" value="Histidine kinase-like ATPase, C-terminal domain"/>
    <property type="match status" value="1"/>
</dbReference>
<dbReference type="PRINTS" id="PR00344">
    <property type="entry name" value="BCTRLSENSOR"/>
</dbReference>
<dbReference type="EC" id="2.7.13.3" evidence="3"/>
<protein>
    <recommendedName>
        <fullName evidence="15">Virulence sensor protein BvgS</fullName>
        <ecNumber evidence="3">2.7.13.3</ecNumber>
    </recommendedName>
</protein>
<feature type="domain" description="Histidine kinase" evidence="18">
    <location>
        <begin position="486"/>
        <end position="703"/>
    </location>
</feature>
<dbReference type="FunFam" id="3.30.565.10:FF:000010">
    <property type="entry name" value="Sensor histidine kinase RcsC"/>
    <property type="match status" value="1"/>
</dbReference>
<proteinExistence type="predicted"/>
<evidence type="ECO:0000259" key="21">
    <source>
        <dbReference type="PROSITE" id="PS50113"/>
    </source>
</evidence>
<dbReference type="SUPFAM" id="SSF52172">
    <property type="entry name" value="CheY-like"/>
    <property type="match status" value="1"/>
</dbReference>
<evidence type="ECO:0000313" key="23">
    <source>
        <dbReference type="EMBL" id="RDJ99600.1"/>
    </source>
</evidence>
<evidence type="ECO:0000259" key="19">
    <source>
        <dbReference type="PROSITE" id="PS50110"/>
    </source>
</evidence>
<comment type="subcellular location">
    <subcellularLocation>
        <location evidence="2">Membrane</location>
    </subcellularLocation>
</comment>
<evidence type="ECO:0000256" key="15">
    <source>
        <dbReference type="ARBA" id="ARBA00070152"/>
    </source>
</evidence>
<keyword evidence="8 23" id="KW-0418">Kinase</keyword>
<dbReference type="EMBL" id="QHKS01000021">
    <property type="protein sequence ID" value="RDJ99600.1"/>
    <property type="molecule type" value="Genomic_DNA"/>
</dbReference>
<dbReference type="PROSITE" id="PS50109">
    <property type="entry name" value="HIS_KIN"/>
    <property type="match status" value="1"/>
</dbReference>
<keyword evidence="6" id="KW-0732">Signal</keyword>
<evidence type="ECO:0000256" key="2">
    <source>
        <dbReference type="ARBA" id="ARBA00004370"/>
    </source>
</evidence>
<dbReference type="Gene3D" id="3.40.50.2300">
    <property type="match status" value="1"/>
</dbReference>
<evidence type="ECO:0000256" key="10">
    <source>
        <dbReference type="ARBA" id="ARBA00023012"/>
    </source>
</evidence>
<evidence type="ECO:0000256" key="14">
    <source>
        <dbReference type="ARBA" id="ARBA00058004"/>
    </source>
</evidence>
<dbReference type="CDD" id="cd16922">
    <property type="entry name" value="HATPase_EvgS-ArcB-TorS-like"/>
    <property type="match status" value="1"/>
</dbReference>
<keyword evidence="11" id="KW-0843">Virulence</keyword>
<dbReference type="SUPFAM" id="SSF55785">
    <property type="entry name" value="PYP-like sensor domain (PAS domain)"/>
    <property type="match status" value="1"/>
</dbReference>
<dbReference type="OrthoDB" id="9810730at2"/>